<dbReference type="Pfam" id="PF12854">
    <property type="entry name" value="PPR_1"/>
    <property type="match status" value="1"/>
</dbReference>
<dbReference type="InterPro" id="IPR002885">
    <property type="entry name" value="PPR_rpt"/>
</dbReference>
<dbReference type="InterPro" id="IPR011990">
    <property type="entry name" value="TPR-like_helical_dom_sf"/>
</dbReference>
<evidence type="ECO:0000313" key="4">
    <source>
        <dbReference type="EMBL" id="KAF5729114.1"/>
    </source>
</evidence>
<dbReference type="Proteomes" id="UP000593562">
    <property type="component" value="Unassembled WGS sequence"/>
</dbReference>
<keyword evidence="2" id="KW-0677">Repeat</keyword>
<comment type="similarity">
    <text evidence="1">Belongs to the PPR family. P subfamily.</text>
</comment>
<dbReference type="PANTHER" id="PTHR47941">
    <property type="entry name" value="PENTATRICOPEPTIDE REPEAT-CONTAINING PROTEIN 3, MITOCHONDRIAL"/>
    <property type="match status" value="1"/>
</dbReference>
<name>A0A7J7C4R8_TRIWF</name>
<feature type="repeat" description="PPR" evidence="3">
    <location>
        <begin position="20"/>
        <end position="54"/>
    </location>
</feature>
<dbReference type="EMBL" id="JAAARO010000021">
    <property type="protein sequence ID" value="KAF5729114.1"/>
    <property type="molecule type" value="Genomic_DNA"/>
</dbReference>
<protein>
    <submittedName>
        <fullName evidence="4">Pentatricopeptide repeat-containing protein</fullName>
    </submittedName>
</protein>
<evidence type="ECO:0000313" key="5">
    <source>
        <dbReference type="Proteomes" id="UP000593562"/>
    </source>
</evidence>
<keyword evidence="5" id="KW-1185">Reference proteome</keyword>
<dbReference type="NCBIfam" id="TIGR00756">
    <property type="entry name" value="PPR"/>
    <property type="match status" value="1"/>
</dbReference>
<dbReference type="Gene3D" id="1.25.40.10">
    <property type="entry name" value="Tetratricopeptide repeat domain"/>
    <property type="match status" value="1"/>
</dbReference>
<dbReference type="InParanoid" id="A0A7J7C4R8"/>
<proteinExistence type="inferred from homology"/>
<comment type="caution">
    <text evidence="4">The sequence shown here is derived from an EMBL/GenBank/DDBJ whole genome shotgun (WGS) entry which is preliminary data.</text>
</comment>
<evidence type="ECO:0000256" key="2">
    <source>
        <dbReference type="ARBA" id="ARBA00022737"/>
    </source>
</evidence>
<accession>A0A7J7C4R8</accession>
<evidence type="ECO:0000256" key="1">
    <source>
        <dbReference type="ARBA" id="ARBA00007626"/>
    </source>
</evidence>
<gene>
    <name evidence="4" type="ORF">HS088_TW21G01272</name>
</gene>
<organism evidence="4 5">
    <name type="scientific">Tripterygium wilfordii</name>
    <name type="common">Thunder God vine</name>
    <dbReference type="NCBI Taxonomy" id="458696"/>
    <lineage>
        <taxon>Eukaryota</taxon>
        <taxon>Viridiplantae</taxon>
        <taxon>Streptophyta</taxon>
        <taxon>Embryophyta</taxon>
        <taxon>Tracheophyta</taxon>
        <taxon>Spermatophyta</taxon>
        <taxon>Magnoliopsida</taxon>
        <taxon>eudicotyledons</taxon>
        <taxon>Gunneridae</taxon>
        <taxon>Pentapetalae</taxon>
        <taxon>rosids</taxon>
        <taxon>fabids</taxon>
        <taxon>Celastrales</taxon>
        <taxon>Celastraceae</taxon>
        <taxon>Tripterygium</taxon>
    </lineage>
</organism>
<evidence type="ECO:0000256" key="3">
    <source>
        <dbReference type="PROSITE-ProRule" id="PRU00708"/>
    </source>
</evidence>
<sequence length="91" mass="10216">MWAQALELLETMVSEHQKPNMITYSTLINGLCKEGKLQEAVEILDRMKLQGVKPDAGLCGEIINGFCDYASSRRLQTSLMRLSSLESHQTD</sequence>
<reference evidence="4 5" key="1">
    <citation type="journal article" date="2020" name="Nat. Commun.">
        <title>Genome of Tripterygium wilfordii and identification of cytochrome P450 involved in triptolide biosynthesis.</title>
        <authorList>
            <person name="Tu L."/>
            <person name="Su P."/>
            <person name="Zhang Z."/>
            <person name="Gao L."/>
            <person name="Wang J."/>
            <person name="Hu T."/>
            <person name="Zhou J."/>
            <person name="Zhang Y."/>
            <person name="Zhao Y."/>
            <person name="Liu Y."/>
            <person name="Song Y."/>
            <person name="Tong Y."/>
            <person name="Lu Y."/>
            <person name="Yang J."/>
            <person name="Xu C."/>
            <person name="Jia M."/>
            <person name="Peters R.J."/>
            <person name="Huang L."/>
            <person name="Gao W."/>
        </authorList>
    </citation>
    <scope>NUCLEOTIDE SEQUENCE [LARGE SCALE GENOMIC DNA]</scope>
    <source>
        <strain evidence="5">cv. XIE 37</strain>
        <tissue evidence="4">Leaf</tissue>
    </source>
</reference>
<dbReference type="PROSITE" id="PS51375">
    <property type="entry name" value="PPR"/>
    <property type="match status" value="1"/>
</dbReference>
<dbReference type="AlphaFoldDB" id="A0A7J7C4R8"/>